<evidence type="ECO:0000313" key="9">
    <source>
        <dbReference type="Proteomes" id="UP001168146"/>
    </source>
</evidence>
<feature type="transmembrane region" description="Helical" evidence="6">
    <location>
        <begin position="567"/>
        <end position="587"/>
    </location>
</feature>
<dbReference type="PROSITE" id="PS50850">
    <property type="entry name" value="MFS"/>
    <property type="match status" value="1"/>
</dbReference>
<reference evidence="8" key="1">
    <citation type="submission" date="2021-12" db="EMBL/GenBank/DDBJ databases">
        <title>Black yeast isolated from Biological Soil Crust.</title>
        <authorList>
            <person name="Kurbessoian T."/>
        </authorList>
    </citation>
    <scope>NUCLEOTIDE SEQUENCE</scope>
    <source>
        <strain evidence="8">CCFEE 5208</strain>
    </source>
</reference>
<feature type="transmembrane region" description="Helical" evidence="6">
    <location>
        <begin position="505"/>
        <end position="531"/>
    </location>
</feature>
<dbReference type="GO" id="GO:0005886">
    <property type="term" value="C:plasma membrane"/>
    <property type="evidence" value="ECO:0007669"/>
    <property type="project" value="TreeGrafter"/>
</dbReference>
<evidence type="ECO:0000256" key="1">
    <source>
        <dbReference type="ARBA" id="ARBA00004141"/>
    </source>
</evidence>
<comment type="subcellular location">
    <subcellularLocation>
        <location evidence="1">Membrane</location>
        <topology evidence="1">Multi-pass membrane protein</topology>
    </subcellularLocation>
</comment>
<organism evidence="8 9">
    <name type="scientific">Friedmanniomyces endolithicus</name>
    <dbReference type="NCBI Taxonomy" id="329885"/>
    <lineage>
        <taxon>Eukaryota</taxon>
        <taxon>Fungi</taxon>
        <taxon>Dikarya</taxon>
        <taxon>Ascomycota</taxon>
        <taxon>Pezizomycotina</taxon>
        <taxon>Dothideomycetes</taxon>
        <taxon>Dothideomycetidae</taxon>
        <taxon>Mycosphaerellales</taxon>
        <taxon>Teratosphaeriaceae</taxon>
        <taxon>Friedmanniomyces</taxon>
    </lineage>
</organism>
<evidence type="ECO:0000256" key="5">
    <source>
        <dbReference type="ARBA" id="ARBA00023136"/>
    </source>
</evidence>
<feature type="transmembrane region" description="Helical" evidence="6">
    <location>
        <begin position="257"/>
        <end position="279"/>
    </location>
</feature>
<dbReference type="InterPro" id="IPR036259">
    <property type="entry name" value="MFS_trans_sf"/>
</dbReference>
<evidence type="ECO:0000259" key="7">
    <source>
        <dbReference type="PROSITE" id="PS50850"/>
    </source>
</evidence>
<feature type="transmembrane region" description="Helical" evidence="6">
    <location>
        <begin position="184"/>
        <end position="203"/>
    </location>
</feature>
<dbReference type="AlphaFoldDB" id="A0AAN6FJH8"/>
<feature type="transmembrane region" description="Helical" evidence="6">
    <location>
        <begin position="285"/>
        <end position="305"/>
    </location>
</feature>
<evidence type="ECO:0000313" key="8">
    <source>
        <dbReference type="EMBL" id="KAK0318871.1"/>
    </source>
</evidence>
<feature type="transmembrane region" description="Helical" evidence="6">
    <location>
        <begin position="215"/>
        <end position="236"/>
    </location>
</feature>
<evidence type="ECO:0000256" key="2">
    <source>
        <dbReference type="ARBA" id="ARBA00022448"/>
    </source>
</evidence>
<feature type="transmembrane region" description="Helical" evidence="6">
    <location>
        <begin position="103"/>
        <end position="120"/>
    </location>
</feature>
<evidence type="ECO:0000256" key="4">
    <source>
        <dbReference type="ARBA" id="ARBA00022989"/>
    </source>
</evidence>
<feature type="transmembrane region" description="Helical" evidence="6">
    <location>
        <begin position="127"/>
        <end position="146"/>
    </location>
</feature>
<accession>A0AAN6FJH8</accession>
<name>A0AAN6FJH8_9PEZI</name>
<evidence type="ECO:0000256" key="3">
    <source>
        <dbReference type="ARBA" id="ARBA00022692"/>
    </source>
</evidence>
<keyword evidence="3 6" id="KW-0812">Transmembrane</keyword>
<keyword evidence="4 6" id="KW-1133">Transmembrane helix</keyword>
<feature type="domain" description="Major facilitator superfamily (MFS) profile" evidence="7">
    <location>
        <begin position="61"/>
        <end position="534"/>
    </location>
</feature>
<comment type="caution">
    <text evidence="8">The sequence shown here is derived from an EMBL/GenBank/DDBJ whole genome shotgun (WGS) entry which is preliminary data.</text>
</comment>
<dbReference type="SUPFAM" id="SSF103473">
    <property type="entry name" value="MFS general substrate transporter"/>
    <property type="match status" value="2"/>
</dbReference>
<dbReference type="InterPro" id="IPR020846">
    <property type="entry name" value="MFS_dom"/>
</dbReference>
<feature type="transmembrane region" description="Helical" evidence="6">
    <location>
        <begin position="152"/>
        <end position="172"/>
    </location>
</feature>
<dbReference type="GO" id="GO:0022857">
    <property type="term" value="F:transmembrane transporter activity"/>
    <property type="evidence" value="ECO:0007669"/>
    <property type="project" value="InterPro"/>
</dbReference>
<proteinExistence type="predicted"/>
<keyword evidence="5 6" id="KW-0472">Membrane</keyword>
<dbReference type="Proteomes" id="UP001168146">
    <property type="component" value="Unassembled WGS sequence"/>
</dbReference>
<feature type="transmembrane region" description="Helical" evidence="6">
    <location>
        <begin position="325"/>
        <end position="347"/>
    </location>
</feature>
<dbReference type="InterPro" id="IPR010573">
    <property type="entry name" value="MFS_Str1/Tri12-like"/>
</dbReference>
<dbReference type="Pfam" id="PF06609">
    <property type="entry name" value="TRI12"/>
    <property type="match status" value="2"/>
</dbReference>
<feature type="transmembrane region" description="Helical" evidence="6">
    <location>
        <begin position="367"/>
        <end position="387"/>
    </location>
</feature>
<feature type="transmembrane region" description="Helical" evidence="6">
    <location>
        <begin position="76"/>
        <end position="97"/>
    </location>
</feature>
<dbReference type="Gene3D" id="1.20.1250.20">
    <property type="entry name" value="MFS general substrate transporter like domains"/>
    <property type="match status" value="1"/>
</dbReference>
<gene>
    <name evidence="8" type="ORF">LTR82_010293</name>
</gene>
<feature type="transmembrane region" description="Helical" evidence="6">
    <location>
        <begin position="470"/>
        <end position="493"/>
    </location>
</feature>
<dbReference type="EMBL" id="JASUXU010000034">
    <property type="protein sequence ID" value="KAK0318871.1"/>
    <property type="molecule type" value="Genomic_DNA"/>
</dbReference>
<keyword evidence="2" id="KW-0813">Transport</keyword>
<feature type="transmembrane region" description="Helical" evidence="6">
    <location>
        <begin position="445"/>
        <end position="464"/>
    </location>
</feature>
<dbReference type="PANTHER" id="PTHR23501">
    <property type="entry name" value="MAJOR FACILITATOR SUPERFAMILY"/>
    <property type="match status" value="1"/>
</dbReference>
<dbReference type="PANTHER" id="PTHR23501:SF109">
    <property type="entry name" value="MAJOR FACILITATOR SUPERFAMILY (MFS) PROFILE DOMAIN-CONTAINING PROTEIN-RELATED"/>
    <property type="match status" value="1"/>
</dbReference>
<sequence length="603" mass="63455">MATHAEPTAAAAHGGIMRESIDMENLKKLGTADALHVDLANAGALKGDDSDGRVSWTTKQVLATISLSGLYVGSQLPLFFVGGTLSFIAAEIGGTIIEAWLPISYSLVLAAVAPFCGYLQDLFGRRLITLTGGIVLCVGIVVVGTARSPGAAIAGMAIAGGGAAIGELTALAGTAELVPVNKRGIYLALVTFFVLPFCPWPLYTQLLANYSTWRWGLWISLIYNGIAVAGIAIFYFPESNLRGYGLSKSQIIKRLDIGGAFLSISGLTLFLVGLTAGGYNRPWSSAYVLCTLIIGFALMAAFVVWEWKIAKVPMIPLELFAGQRIVAMAYIVAFIAGMWYYALINFLPFVNEAIYVTSPVKVGLKGLGPGFSVTLGAVIVNTALSIWKGHSRELLLGSAIMASESSPSTYAEVLEFDELPSLAAFGGALAAANPTNPHVAIAMEILAGFGIGGILVPAATVAVTVCPDELIATCIALSLSIRVIGGSIGYAIYYNVFINKLTAKLPVFVGTFAVKAGLPLTSATQFVTLFLTAPNELASANIPGLTETVVAAATLGSQYAYAESLKYVWYTSIAFGVLSIMACLFLGDISKYMTNRIAANIRR</sequence>
<protein>
    <recommendedName>
        <fullName evidence="7">Major facilitator superfamily (MFS) profile domain-containing protein</fullName>
    </recommendedName>
</protein>
<evidence type="ECO:0000256" key="6">
    <source>
        <dbReference type="SAM" id="Phobius"/>
    </source>
</evidence>